<keyword evidence="4" id="KW-1185">Reference proteome</keyword>
<dbReference type="InterPro" id="IPR023365">
    <property type="entry name" value="Sortase_dom-sf"/>
</dbReference>
<organism evidence="3 4">
    <name type="scientific">Bhargavaea cecembensis DSE10</name>
    <dbReference type="NCBI Taxonomy" id="1235279"/>
    <lineage>
        <taxon>Bacteria</taxon>
        <taxon>Bacillati</taxon>
        <taxon>Bacillota</taxon>
        <taxon>Bacilli</taxon>
        <taxon>Bacillales</taxon>
        <taxon>Caryophanaceae</taxon>
        <taxon>Bhargavaea</taxon>
    </lineage>
</organism>
<sequence>MKKHKWPLLLFLAGLLILLYPHIAQFINSQMQRSQVEEFRTALDDLPDDDVDDLLDRARQYNEEISRDLEGLRDPWGDHQELMTTYHDLGFDDKNMFGAIEIPKLELWIPIYLGSSEAVLSKGVGQVEGSSLPLGGKSTHTVLAGHRGMSTKAMFRDLDQLYPGDVFYIHTMGETLEYRVTEQEVIYPTDTDSLEIREGKDLATLLTCHPYRHNYQRLLIHGERTG</sequence>
<dbReference type="AlphaFoldDB" id="M7NGX2"/>
<dbReference type="EMBL" id="AOFT01000006">
    <property type="protein sequence ID" value="EMR06507.1"/>
    <property type="molecule type" value="Genomic_DNA"/>
</dbReference>
<accession>M7NGX2</accession>
<dbReference type="RefSeq" id="WP_008298558.1">
    <property type="nucleotide sequence ID" value="NZ_AOFT01000006.1"/>
</dbReference>
<dbReference type="Pfam" id="PF04203">
    <property type="entry name" value="Sortase"/>
    <property type="match status" value="1"/>
</dbReference>
<evidence type="ECO:0000313" key="3">
    <source>
        <dbReference type="EMBL" id="EMR06507.1"/>
    </source>
</evidence>
<evidence type="ECO:0000256" key="2">
    <source>
        <dbReference type="PIRSR" id="PIRSR605754-1"/>
    </source>
</evidence>
<evidence type="ECO:0000313" key="4">
    <source>
        <dbReference type="Proteomes" id="UP000011919"/>
    </source>
</evidence>
<dbReference type="STRING" id="1235279.C772_01402"/>
<dbReference type="Gene3D" id="2.40.260.10">
    <property type="entry name" value="Sortase"/>
    <property type="match status" value="1"/>
</dbReference>
<dbReference type="OrthoDB" id="154054at2"/>
<feature type="active site" description="Proton donor/acceptor" evidence="2">
    <location>
        <position position="146"/>
    </location>
</feature>
<proteinExistence type="predicted"/>
<dbReference type="GO" id="GO:0016787">
    <property type="term" value="F:hydrolase activity"/>
    <property type="evidence" value="ECO:0007669"/>
    <property type="project" value="UniProtKB-KW"/>
</dbReference>
<comment type="caution">
    <text evidence="3">The sequence shown here is derived from an EMBL/GenBank/DDBJ whole genome shotgun (WGS) entry which is preliminary data.</text>
</comment>
<dbReference type="SUPFAM" id="SSF63817">
    <property type="entry name" value="Sortase"/>
    <property type="match status" value="1"/>
</dbReference>
<dbReference type="eggNOG" id="COG3764">
    <property type="taxonomic scope" value="Bacteria"/>
</dbReference>
<feature type="active site" description="Acyl-thioester intermediate" evidence="2">
    <location>
        <position position="208"/>
    </location>
</feature>
<protein>
    <submittedName>
        <fullName evidence="3">Sortase (Surface protein transpeptidase)</fullName>
    </submittedName>
</protein>
<evidence type="ECO:0000256" key="1">
    <source>
        <dbReference type="ARBA" id="ARBA00022801"/>
    </source>
</evidence>
<dbReference type="NCBIfam" id="NF033745">
    <property type="entry name" value="class_C_sortase"/>
    <property type="match status" value="1"/>
</dbReference>
<dbReference type="InterPro" id="IPR005754">
    <property type="entry name" value="Sortase"/>
</dbReference>
<gene>
    <name evidence="3" type="ORF">C772_01402</name>
</gene>
<reference evidence="3 4" key="1">
    <citation type="journal article" date="2013" name="Genome Announc.">
        <title>Draft Genome Sequence of Bhargavaea cecembensis Strain DSE10T, Isolated from a Deep-Sea Sediment Sample Collected at a Depth of 5,904 m from the Chagos-Laccadive Ridge System in the Indian Ocean.</title>
        <authorList>
            <person name="Shivaji S."/>
            <person name="Ara S."/>
            <person name="Begum Z."/>
            <person name="Ruth M."/>
            <person name="Singh A."/>
            <person name="Kumar Pinnaka A."/>
        </authorList>
    </citation>
    <scope>NUCLEOTIDE SEQUENCE [LARGE SCALE GENOMIC DNA]</scope>
    <source>
        <strain evidence="3 4">DSE10</strain>
    </source>
</reference>
<dbReference type="InterPro" id="IPR042002">
    <property type="entry name" value="Sortase_C"/>
</dbReference>
<dbReference type="Proteomes" id="UP000011919">
    <property type="component" value="Unassembled WGS sequence"/>
</dbReference>
<name>M7NGX2_9BACL</name>
<dbReference type="NCBIfam" id="TIGR01076">
    <property type="entry name" value="sortase_fam"/>
    <property type="match status" value="1"/>
</dbReference>
<dbReference type="CDD" id="cd05827">
    <property type="entry name" value="Sortase_C"/>
    <property type="match status" value="1"/>
</dbReference>
<keyword evidence="1" id="KW-0378">Hydrolase</keyword>